<evidence type="ECO:0000313" key="3">
    <source>
        <dbReference type="Proteomes" id="UP000324222"/>
    </source>
</evidence>
<evidence type="ECO:0000313" key="2">
    <source>
        <dbReference type="EMBL" id="MPC52604.1"/>
    </source>
</evidence>
<dbReference type="OrthoDB" id="6766775at2759"/>
<evidence type="ECO:0000256" key="1">
    <source>
        <dbReference type="SAM" id="Coils"/>
    </source>
</evidence>
<comment type="caution">
    <text evidence="2">The sequence shown here is derived from an EMBL/GenBank/DDBJ whole genome shotgun (WGS) entry which is preliminary data.</text>
</comment>
<keyword evidence="1" id="KW-0175">Coiled coil</keyword>
<keyword evidence="3" id="KW-1185">Reference proteome</keyword>
<sequence>MYVFQIRDLDTSITTAEKRLRELRLRVPSGRQLEARRLAALKTNKGLQNRIQQATVRLNAVLADNRVLRSNLENLLKQRDKFMLQLSFCHGGFRLPYQDLLWRSWLLITDGLCLLRSSLLMPHLPREMPHMPHDS</sequence>
<proteinExistence type="predicted"/>
<dbReference type="AlphaFoldDB" id="A0A5B7G7V0"/>
<name>A0A5B7G7V0_PORTR</name>
<accession>A0A5B7G7V0</accession>
<gene>
    <name evidence="2" type="ORF">E2C01_046476</name>
</gene>
<reference evidence="2 3" key="1">
    <citation type="submission" date="2019-05" db="EMBL/GenBank/DDBJ databases">
        <title>Another draft genome of Portunus trituberculatus and its Hox gene families provides insights of decapod evolution.</title>
        <authorList>
            <person name="Jeong J.-H."/>
            <person name="Song I."/>
            <person name="Kim S."/>
            <person name="Choi T."/>
            <person name="Kim D."/>
            <person name="Ryu S."/>
            <person name="Kim W."/>
        </authorList>
    </citation>
    <scope>NUCLEOTIDE SEQUENCE [LARGE SCALE GENOMIC DNA]</scope>
    <source>
        <tissue evidence="2">Muscle</tissue>
    </source>
</reference>
<dbReference type="EMBL" id="VSRR010011009">
    <property type="protein sequence ID" value="MPC52604.1"/>
    <property type="molecule type" value="Genomic_DNA"/>
</dbReference>
<organism evidence="2 3">
    <name type="scientific">Portunus trituberculatus</name>
    <name type="common">Swimming crab</name>
    <name type="synonym">Neptunus trituberculatus</name>
    <dbReference type="NCBI Taxonomy" id="210409"/>
    <lineage>
        <taxon>Eukaryota</taxon>
        <taxon>Metazoa</taxon>
        <taxon>Ecdysozoa</taxon>
        <taxon>Arthropoda</taxon>
        <taxon>Crustacea</taxon>
        <taxon>Multicrustacea</taxon>
        <taxon>Malacostraca</taxon>
        <taxon>Eumalacostraca</taxon>
        <taxon>Eucarida</taxon>
        <taxon>Decapoda</taxon>
        <taxon>Pleocyemata</taxon>
        <taxon>Brachyura</taxon>
        <taxon>Eubrachyura</taxon>
        <taxon>Portunoidea</taxon>
        <taxon>Portunidae</taxon>
        <taxon>Portuninae</taxon>
        <taxon>Portunus</taxon>
    </lineage>
</organism>
<feature type="coiled-coil region" evidence="1">
    <location>
        <begin position="6"/>
        <end position="78"/>
    </location>
</feature>
<dbReference type="Proteomes" id="UP000324222">
    <property type="component" value="Unassembled WGS sequence"/>
</dbReference>
<protein>
    <submittedName>
        <fullName evidence="2">Uncharacterized protein</fullName>
    </submittedName>
</protein>